<organism evidence="2 3">
    <name type="scientific">Gallintestinimicrobium propionicum</name>
    <dbReference type="NCBI Taxonomy" id="2981770"/>
    <lineage>
        <taxon>Bacteria</taxon>
        <taxon>Bacillati</taxon>
        <taxon>Bacillota</taxon>
        <taxon>Clostridia</taxon>
        <taxon>Lachnospirales</taxon>
        <taxon>Lachnospiraceae</taxon>
        <taxon>Gallintestinimicrobium</taxon>
    </lineage>
</organism>
<dbReference type="GO" id="GO:0005737">
    <property type="term" value="C:cytoplasm"/>
    <property type="evidence" value="ECO:0007669"/>
    <property type="project" value="TreeGrafter"/>
</dbReference>
<dbReference type="RefSeq" id="WP_021915104.1">
    <property type="nucleotide sequence ID" value="NZ_JAJEQF010000036.1"/>
</dbReference>
<dbReference type="InterPro" id="IPR029062">
    <property type="entry name" value="Class_I_gatase-like"/>
</dbReference>
<sequence>MAKIGVFFSAGYEEIEALTVVDLCRRAGIEVTMVSVDETAAVTGSHQITVQMDQLLSETDFDAFDLLVLPGGMPGTLHLEACDGLMEQLDRFYSAGKWVAAICAAPQIFGHRGYLKGRKATSFPSMEKELDGAFVTHGAAEVDGNVITGRGMGCAIDFALKIIGCLISEEEAAAQAERIVYER</sequence>
<proteinExistence type="predicted"/>
<dbReference type="EMBL" id="JAJEQF010000036">
    <property type="protein sequence ID" value="MCC2168449.1"/>
    <property type="molecule type" value="Genomic_DNA"/>
</dbReference>
<keyword evidence="3" id="KW-1185">Reference proteome</keyword>
<evidence type="ECO:0000259" key="1">
    <source>
        <dbReference type="Pfam" id="PF01965"/>
    </source>
</evidence>
<dbReference type="SUPFAM" id="SSF52317">
    <property type="entry name" value="Class I glutamine amidotransferase-like"/>
    <property type="match status" value="1"/>
</dbReference>
<reference evidence="2 3" key="1">
    <citation type="submission" date="2021-10" db="EMBL/GenBank/DDBJ databases">
        <title>Anaerobic single-cell dispensing facilitates the cultivation of human gut bacteria.</title>
        <authorList>
            <person name="Afrizal A."/>
        </authorList>
    </citation>
    <scope>NUCLEOTIDE SEQUENCE [LARGE SCALE GENOMIC DNA]</scope>
    <source>
        <strain evidence="2 3">CLA-AA-H244</strain>
    </source>
</reference>
<dbReference type="Gene3D" id="3.40.50.880">
    <property type="match status" value="1"/>
</dbReference>
<dbReference type="NCBIfam" id="TIGR01383">
    <property type="entry name" value="not_thiJ"/>
    <property type="match status" value="1"/>
</dbReference>
<comment type="caution">
    <text evidence="2">The sequence shown here is derived from an EMBL/GenBank/DDBJ whole genome shotgun (WGS) entry which is preliminary data.</text>
</comment>
<feature type="domain" description="DJ-1/PfpI" evidence="1">
    <location>
        <begin position="3"/>
        <end position="163"/>
    </location>
</feature>
<dbReference type="InterPro" id="IPR050325">
    <property type="entry name" value="Prot/Nucl_acid_deglycase"/>
</dbReference>
<dbReference type="CDD" id="cd03135">
    <property type="entry name" value="GATase1_DJ-1"/>
    <property type="match status" value="1"/>
</dbReference>
<dbReference type="Proteomes" id="UP001199355">
    <property type="component" value="Unassembled WGS sequence"/>
</dbReference>
<protein>
    <submittedName>
        <fullName evidence="2">DJ-1/PfpI family protein</fullName>
    </submittedName>
</protein>
<dbReference type="Pfam" id="PF01965">
    <property type="entry name" value="DJ-1_PfpI"/>
    <property type="match status" value="1"/>
</dbReference>
<dbReference type="PANTHER" id="PTHR48094">
    <property type="entry name" value="PROTEIN/NUCLEIC ACID DEGLYCASE DJ-1-RELATED"/>
    <property type="match status" value="1"/>
</dbReference>
<dbReference type="PANTHER" id="PTHR48094:SF12">
    <property type="entry name" value="PARKINSON DISEASE PROTEIN 7 HOMOLOG"/>
    <property type="match status" value="1"/>
</dbReference>
<dbReference type="InterPro" id="IPR006287">
    <property type="entry name" value="DJ-1"/>
</dbReference>
<gene>
    <name evidence="2" type="ORF">LKD45_12255</name>
</gene>
<name>A0AAE3AVI3_9FIRM</name>
<dbReference type="InterPro" id="IPR002818">
    <property type="entry name" value="DJ-1/PfpI"/>
</dbReference>
<dbReference type="AlphaFoldDB" id="A0AAE3AVI3"/>
<evidence type="ECO:0000313" key="2">
    <source>
        <dbReference type="EMBL" id="MCC2168449.1"/>
    </source>
</evidence>
<evidence type="ECO:0000313" key="3">
    <source>
        <dbReference type="Proteomes" id="UP001199355"/>
    </source>
</evidence>
<accession>A0AAE3AVI3</accession>